<accession>A0A1L9PG35</accession>
<dbReference type="AlphaFoldDB" id="A0A1L9PG35"/>
<feature type="chain" id="PRO_5012928210" evidence="1">
    <location>
        <begin position="19"/>
        <end position="127"/>
    </location>
</feature>
<gene>
    <name evidence="2" type="ORF">ASPVEDRAFT_27208</name>
</gene>
<dbReference type="Proteomes" id="UP000184073">
    <property type="component" value="Unassembled WGS sequence"/>
</dbReference>
<reference evidence="3" key="1">
    <citation type="journal article" date="2017" name="Genome Biol.">
        <title>Comparative genomics reveals high biological diversity and specific adaptations in the industrially and medically important fungal genus Aspergillus.</title>
        <authorList>
            <person name="de Vries R.P."/>
            <person name="Riley R."/>
            <person name="Wiebenga A."/>
            <person name="Aguilar-Osorio G."/>
            <person name="Amillis S."/>
            <person name="Uchima C.A."/>
            <person name="Anderluh G."/>
            <person name="Asadollahi M."/>
            <person name="Askin M."/>
            <person name="Barry K."/>
            <person name="Battaglia E."/>
            <person name="Bayram O."/>
            <person name="Benocci T."/>
            <person name="Braus-Stromeyer S.A."/>
            <person name="Caldana C."/>
            <person name="Canovas D."/>
            <person name="Cerqueira G.C."/>
            <person name="Chen F."/>
            <person name="Chen W."/>
            <person name="Choi C."/>
            <person name="Clum A."/>
            <person name="Dos Santos R.A."/>
            <person name="Damasio A.R."/>
            <person name="Diallinas G."/>
            <person name="Emri T."/>
            <person name="Fekete E."/>
            <person name="Flipphi M."/>
            <person name="Freyberg S."/>
            <person name="Gallo A."/>
            <person name="Gournas C."/>
            <person name="Habgood R."/>
            <person name="Hainaut M."/>
            <person name="Harispe M.L."/>
            <person name="Henrissat B."/>
            <person name="Hilden K.S."/>
            <person name="Hope R."/>
            <person name="Hossain A."/>
            <person name="Karabika E."/>
            <person name="Karaffa L."/>
            <person name="Karanyi Z."/>
            <person name="Krasevec N."/>
            <person name="Kuo A."/>
            <person name="Kusch H."/>
            <person name="LaButti K."/>
            <person name="Lagendijk E.L."/>
            <person name="Lapidus A."/>
            <person name="Levasseur A."/>
            <person name="Lindquist E."/>
            <person name="Lipzen A."/>
            <person name="Logrieco A.F."/>
            <person name="MacCabe A."/>
            <person name="Maekelae M.R."/>
            <person name="Malavazi I."/>
            <person name="Melin P."/>
            <person name="Meyer V."/>
            <person name="Mielnichuk N."/>
            <person name="Miskei M."/>
            <person name="Molnar A.P."/>
            <person name="Mule G."/>
            <person name="Ngan C.Y."/>
            <person name="Orejas M."/>
            <person name="Orosz E."/>
            <person name="Ouedraogo J.P."/>
            <person name="Overkamp K.M."/>
            <person name="Park H.-S."/>
            <person name="Perrone G."/>
            <person name="Piumi F."/>
            <person name="Punt P.J."/>
            <person name="Ram A.F."/>
            <person name="Ramon A."/>
            <person name="Rauscher S."/>
            <person name="Record E."/>
            <person name="Riano-Pachon D.M."/>
            <person name="Robert V."/>
            <person name="Roehrig J."/>
            <person name="Ruller R."/>
            <person name="Salamov A."/>
            <person name="Salih N.S."/>
            <person name="Samson R.A."/>
            <person name="Sandor E."/>
            <person name="Sanguinetti M."/>
            <person name="Schuetze T."/>
            <person name="Sepcic K."/>
            <person name="Shelest E."/>
            <person name="Sherlock G."/>
            <person name="Sophianopoulou V."/>
            <person name="Squina F.M."/>
            <person name="Sun H."/>
            <person name="Susca A."/>
            <person name="Todd R.B."/>
            <person name="Tsang A."/>
            <person name="Unkles S.E."/>
            <person name="van de Wiele N."/>
            <person name="van Rossen-Uffink D."/>
            <person name="Oliveira J.V."/>
            <person name="Vesth T.C."/>
            <person name="Visser J."/>
            <person name="Yu J.-H."/>
            <person name="Zhou M."/>
            <person name="Andersen M.R."/>
            <person name="Archer D.B."/>
            <person name="Baker S.E."/>
            <person name="Benoit I."/>
            <person name="Brakhage A.A."/>
            <person name="Braus G.H."/>
            <person name="Fischer R."/>
            <person name="Frisvad J.C."/>
            <person name="Goldman G.H."/>
            <person name="Houbraken J."/>
            <person name="Oakley B."/>
            <person name="Pocsi I."/>
            <person name="Scazzocchio C."/>
            <person name="Seiboth B."/>
            <person name="vanKuyk P.A."/>
            <person name="Wortman J."/>
            <person name="Dyer P.S."/>
            <person name="Grigoriev I.V."/>
        </authorList>
    </citation>
    <scope>NUCLEOTIDE SEQUENCE [LARGE SCALE GENOMIC DNA]</scope>
    <source>
        <strain evidence="3">CBS 583.65</strain>
    </source>
</reference>
<dbReference type="RefSeq" id="XP_040666246.1">
    <property type="nucleotide sequence ID" value="XM_040809990.1"/>
</dbReference>
<dbReference type="VEuPathDB" id="FungiDB:ASPVEDRAFT_27208"/>
<evidence type="ECO:0000313" key="2">
    <source>
        <dbReference type="EMBL" id="OJJ00484.1"/>
    </source>
</evidence>
<evidence type="ECO:0000313" key="3">
    <source>
        <dbReference type="Proteomes" id="UP000184073"/>
    </source>
</evidence>
<name>A0A1L9PG35_ASPVE</name>
<keyword evidence="1" id="KW-0732">Signal</keyword>
<proteinExistence type="predicted"/>
<dbReference type="EMBL" id="KV878127">
    <property type="protein sequence ID" value="OJJ00484.1"/>
    <property type="molecule type" value="Genomic_DNA"/>
</dbReference>
<dbReference type="GeneID" id="63725501"/>
<evidence type="ECO:0000256" key="1">
    <source>
        <dbReference type="SAM" id="SignalP"/>
    </source>
</evidence>
<sequence length="127" mass="14302">MNPSAAAASLLCYGGTCALCACATTTRPLLPDYLPNQYFHLSGWSKLLYSRVARTQIDASTEGVGEINRTMRLKTQAHSTTGTEHEAGTETKWEENDVVSARLMMQSEYARIMYQQHQHQKEEEEEE</sequence>
<keyword evidence="3" id="KW-1185">Reference proteome</keyword>
<feature type="signal peptide" evidence="1">
    <location>
        <begin position="1"/>
        <end position="18"/>
    </location>
</feature>
<protein>
    <submittedName>
        <fullName evidence="2">Uncharacterized protein</fullName>
    </submittedName>
</protein>
<organism evidence="2 3">
    <name type="scientific">Aspergillus versicolor CBS 583.65</name>
    <dbReference type="NCBI Taxonomy" id="1036611"/>
    <lineage>
        <taxon>Eukaryota</taxon>
        <taxon>Fungi</taxon>
        <taxon>Dikarya</taxon>
        <taxon>Ascomycota</taxon>
        <taxon>Pezizomycotina</taxon>
        <taxon>Eurotiomycetes</taxon>
        <taxon>Eurotiomycetidae</taxon>
        <taxon>Eurotiales</taxon>
        <taxon>Aspergillaceae</taxon>
        <taxon>Aspergillus</taxon>
        <taxon>Aspergillus subgen. Nidulantes</taxon>
    </lineage>
</organism>